<keyword evidence="2" id="KW-1185">Reference proteome</keyword>
<gene>
    <name evidence="1" type="ORF">DHETER_LOCUS9237</name>
</gene>
<accession>A0ACA9ND49</accession>
<evidence type="ECO:0000313" key="2">
    <source>
        <dbReference type="Proteomes" id="UP000789702"/>
    </source>
</evidence>
<sequence length="133" mass="15356">MPEDEELFTNLVDLYDVSFILQTLEKLLADKMFEDDDYDSKLLSAFPNNNIISYGLIGLFFSQSILIKILTNTNEYAKAGIVGHVWLSLILDELKIWLGIVIYMGVIKLPRVTDYWLVNPKYPRHDIIQTISI</sequence>
<protein>
    <submittedName>
        <fullName evidence="1">10092_t:CDS:1</fullName>
    </submittedName>
</protein>
<organism evidence="1 2">
    <name type="scientific">Dentiscutata heterogama</name>
    <dbReference type="NCBI Taxonomy" id="1316150"/>
    <lineage>
        <taxon>Eukaryota</taxon>
        <taxon>Fungi</taxon>
        <taxon>Fungi incertae sedis</taxon>
        <taxon>Mucoromycota</taxon>
        <taxon>Glomeromycotina</taxon>
        <taxon>Glomeromycetes</taxon>
        <taxon>Diversisporales</taxon>
        <taxon>Gigasporaceae</taxon>
        <taxon>Dentiscutata</taxon>
    </lineage>
</organism>
<evidence type="ECO:0000313" key="1">
    <source>
        <dbReference type="EMBL" id="CAG8649783.1"/>
    </source>
</evidence>
<proteinExistence type="predicted"/>
<dbReference type="Proteomes" id="UP000789702">
    <property type="component" value="Unassembled WGS sequence"/>
</dbReference>
<comment type="caution">
    <text evidence="1">The sequence shown here is derived from an EMBL/GenBank/DDBJ whole genome shotgun (WGS) entry which is preliminary data.</text>
</comment>
<dbReference type="EMBL" id="CAJVPU010015942">
    <property type="protein sequence ID" value="CAG8649783.1"/>
    <property type="molecule type" value="Genomic_DNA"/>
</dbReference>
<name>A0ACA9ND49_9GLOM</name>
<reference evidence="1" key="1">
    <citation type="submission" date="2021-06" db="EMBL/GenBank/DDBJ databases">
        <authorList>
            <person name="Kallberg Y."/>
            <person name="Tangrot J."/>
            <person name="Rosling A."/>
        </authorList>
    </citation>
    <scope>NUCLEOTIDE SEQUENCE</scope>
    <source>
        <strain evidence="1">IL203A</strain>
    </source>
</reference>